<evidence type="ECO:0000256" key="1">
    <source>
        <dbReference type="SAM" id="MobiDB-lite"/>
    </source>
</evidence>
<name>A0ABR1RES3_9PEZI</name>
<gene>
    <name evidence="2" type="ORF">PG991_011617</name>
</gene>
<keyword evidence="3" id="KW-1185">Reference proteome</keyword>
<accession>A0ABR1RES3</accession>
<dbReference type="EMBL" id="JAQQWI010000016">
    <property type="protein sequence ID" value="KAK8009066.1"/>
    <property type="molecule type" value="Genomic_DNA"/>
</dbReference>
<organism evidence="2 3">
    <name type="scientific">Apiospora marii</name>
    <dbReference type="NCBI Taxonomy" id="335849"/>
    <lineage>
        <taxon>Eukaryota</taxon>
        <taxon>Fungi</taxon>
        <taxon>Dikarya</taxon>
        <taxon>Ascomycota</taxon>
        <taxon>Pezizomycotina</taxon>
        <taxon>Sordariomycetes</taxon>
        <taxon>Xylariomycetidae</taxon>
        <taxon>Amphisphaeriales</taxon>
        <taxon>Apiosporaceae</taxon>
        <taxon>Apiospora</taxon>
    </lineage>
</organism>
<protein>
    <submittedName>
        <fullName evidence="2">Uncharacterized protein</fullName>
    </submittedName>
</protein>
<feature type="compositionally biased region" description="Basic and acidic residues" evidence="1">
    <location>
        <begin position="83"/>
        <end position="99"/>
    </location>
</feature>
<feature type="region of interest" description="Disordered" evidence="1">
    <location>
        <begin position="132"/>
        <end position="159"/>
    </location>
</feature>
<evidence type="ECO:0000313" key="3">
    <source>
        <dbReference type="Proteomes" id="UP001396898"/>
    </source>
</evidence>
<proteinExistence type="predicted"/>
<evidence type="ECO:0000313" key="2">
    <source>
        <dbReference type="EMBL" id="KAK8009066.1"/>
    </source>
</evidence>
<reference evidence="2 3" key="1">
    <citation type="submission" date="2023-01" db="EMBL/GenBank/DDBJ databases">
        <title>Analysis of 21 Apiospora genomes using comparative genomics revels a genus with tremendous synthesis potential of carbohydrate active enzymes and secondary metabolites.</title>
        <authorList>
            <person name="Sorensen T."/>
        </authorList>
    </citation>
    <scope>NUCLEOTIDE SEQUENCE [LARGE SCALE GENOMIC DNA]</scope>
    <source>
        <strain evidence="2 3">CBS 20057</strain>
    </source>
</reference>
<feature type="region of interest" description="Disordered" evidence="1">
    <location>
        <begin position="1"/>
        <end position="99"/>
    </location>
</feature>
<comment type="caution">
    <text evidence="2">The sequence shown here is derived from an EMBL/GenBank/DDBJ whole genome shotgun (WGS) entry which is preliminary data.</text>
</comment>
<sequence length="159" mass="16961">MSEQPSPDRSLHGRPYVDYYPMSGIPPRRGGYTVREPHGFEATPGTRWESTAAREGGDGLMQQQHHTSKVEEEAMESAAGGEGKGHDTEQKGDVGGEPTADKVVVEVTEEEQPGTEADVVQRAPMISGPDEAAANTVAVPRETEPQNQKGPVCIPPGDS</sequence>
<dbReference type="Proteomes" id="UP001396898">
    <property type="component" value="Unassembled WGS sequence"/>
</dbReference>